<evidence type="ECO:0000313" key="2">
    <source>
        <dbReference type="EMBL" id="KAK3598291.1"/>
    </source>
</evidence>
<protein>
    <submittedName>
        <fullName evidence="2">Uncharacterized protein</fullName>
    </submittedName>
</protein>
<evidence type="ECO:0000313" key="3">
    <source>
        <dbReference type="Proteomes" id="UP001195483"/>
    </source>
</evidence>
<feature type="transmembrane region" description="Helical" evidence="1">
    <location>
        <begin position="12"/>
        <end position="37"/>
    </location>
</feature>
<accession>A0AAE0W1S5</accession>
<reference evidence="2" key="1">
    <citation type="journal article" date="2021" name="Genome Biol. Evol.">
        <title>A High-Quality Reference Genome for a Parasitic Bivalve with Doubly Uniparental Inheritance (Bivalvia: Unionida).</title>
        <authorList>
            <person name="Smith C.H."/>
        </authorList>
    </citation>
    <scope>NUCLEOTIDE SEQUENCE</scope>
    <source>
        <strain evidence="2">CHS0354</strain>
    </source>
</reference>
<reference evidence="2" key="2">
    <citation type="journal article" date="2021" name="Genome Biol. Evol.">
        <title>Developing a high-quality reference genome for a parasitic bivalve with doubly uniparental inheritance (Bivalvia: Unionida).</title>
        <authorList>
            <person name="Smith C.H."/>
        </authorList>
    </citation>
    <scope>NUCLEOTIDE SEQUENCE</scope>
    <source>
        <strain evidence="2">CHS0354</strain>
        <tissue evidence="2">Mantle</tissue>
    </source>
</reference>
<keyword evidence="1" id="KW-0812">Transmembrane</keyword>
<proteinExistence type="predicted"/>
<gene>
    <name evidence="2" type="ORF">CHS0354_010266</name>
</gene>
<name>A0AAE0W1S5_9BIVA</name>
<evidence type="ECO:0000256" key="1">
    <source>
        <dbReference type="SAM" id="Phobius"/>
    </source>
</evidence>
<dbReference type="Proteomes" id="UP001195483">
    <property type="component" value="Unassembled WGS sequence"/>
</dbReference>
<dbReference type="EMBL" id="JAEAOA010000642">
    <property type="protein sequence ID" value="KAK3598291.1"/>
    <property type="molecule type" value="Genomic_DNA"/>
</dbReference>
<keyword evidence="1" id="KW-0472">Membrane</keyword>
<dbReference type="AlphaFoldDB" id="A0AAE0W1S5"/>
<sequence length="103" mass="11724">MLRIVKTILSLILYLYLYITFKMAAIVLPTVYIWLFVRFSIPNVVDIKTVRLLTTHQLLQLASQSTRSPGRIESYILLQYVKNPLGGEEGQYNALIGGTHLKA</sequence>
<reference evidence="2" key="3">
    <citation type="submission" date="2023-05" db="EMBL/GenBank/DDBJ databases">
        <authorList>
            <person name="Smith C.H."/>
        </authorList>
    </citation>
    <scope>NUCLEOTIDE SEQUENCE</scope>
    <source>
        <strain evidence="2">CHS0354</strain>
        <tissue evidence="2">Mantle</tissue>
    </source>
</reference>
<keyword evidence="3" id="KW-1185">Reference proteome</keyword>
<comment type="caution">
    <text evidence="2">The sequence shown here is derived from an EMBL/GenBank/DDBJ whole genome shotgun (WGS) entry which is preliminary data.</text>
</comment>
<organism evidence="2 3">
    <name type="scientific">Potamilus streckersoni</name>
    <dbReference type="NCBI Taxonomy" id="2493646"/>
    <lineage>
        <taxon>Eukaryota</taxon>
        <taxon>Metazoa</taxon>
        <taxon>Spiralia</taxon>
        <taxon>Lophotrochozoa</taxon>
        <taxon>Mollusca</taxon>
        <taxon>Bivalvia</taxon>
        <taxon>Autobranchia</taxon>
        <taxon>Heteroconchia</taxon>
        <taxon>Palaeoheterodonta</taxon>
        <taxon>Unionida</taxon>
        <taxon>Unionoidea</taxon>
        <taxon>Unionidae</taxon>
        <taxon>Ambleminae</taxon>
        <taxon>Lampsilini</taxon>
        <taxon>Potamilus</taxon>
    </lineage>
</organism>
<keyword evidence="1" id="KW-1133">Transmembrane helix</keyword>